<dbReference type="Proteomes" id="UP000075320">
    <property type="component" value="Unassembled WGS sequence"/>
</dbReference>
<evidence type="ECO:0000313" key="1">
    <source>
        <dbReference type="EMBL" id="KYG61692.1"/>
    </source>
</evidence>
<name>A0A150WFC2_BDEBC</name>
<keyword evidence="2" id="KW-1185">Reference proteome</keyword>
<organism evidence="1 2">
    <name type="scientific">Bdellovibrio bacteriovorus</name>
    <dbReference type="NCBI Taxonomy" id="959"/>
    <lineage>
        <taxon>Bacteria</taxon>
        <taxon>Pseudomonadati</taxon>
        <taxon>Bdellovibrionota</taxon>
        <taxon>Bdellovibrionia</taxon>
        <taxon>Bdellovibrionales</taxon>
        <taxon>Pseudobdellovibrionaceae</taxon>
        <taxon>Bdellovibrio</taxon>
    </lineage>
</organism>
<dbReference type="AlphaFoldDB" id="A0A150WFC2"/>
<protein>
    <submittedName>
        <fullName evidence="1">Uncharacterized protein</fullName>
    </submittedName>
</protein>
<reference evidence="1 2" key="1">
    <citation type="submission" date="2016-03" db="EMBL/GenBank/DDBJ databases">
        <authorList>
            <person name="Ploux O."/>
        </authorList>
    </citation>
    <scope>NUCLEOTIDE SEQUENCE [LARGE SCALE GENOMIC DNA]</scope>
    <source>
        <strain evidence="1 2">R0</strain>
    </source>
</reference>
<gene>
    <name evidence="1" type="ORF">AZI86_18535</name>
</gene>
<dbReference type="EMBL" id="LUKE01000006">
    <property type="protein sequence ID" value="KYG61692.1"/>
    <property type="molecule type" value="Genomic_DNA"/>
</dbReference>
<evidence type="ECO:0000313" key="2">
    <source>
        <dbReference type="Proteomes" id="UP000075320"/>
    </source>
</evidence>
<accession>A0A150WFC2</accession>
<sequence length="106" mass="11944">MCPLYQKEMSVLRGRGFWRWNLAFGGASWIGAVGLEISGTPIAAPSVDIGHLFIRRDVIVKAVLFVIERAFNQTEVLRIVLLINFNDENSVLRKASLGQKEQKESR</sequence>
<comment type="caution">
    <text evidence="1">The sequence shown here is derived from an EMBL/GenBank/DDBJ whole genome shotgun (WGS) entry which is preliminary data.</text>
</comment>
<proteinExistence type="predicted"/>